<reference evidence="4" key="1">
    <citation type="journal article" date="2019" name="Int. J. Syst. Evol. Microbiol.">
        <title>The Global Catalogue of Microorganisms (GCM) 10K type strain sequencing project: providing services to taxonomists for standard genome sequencing and annotation.</title>
        <authorList>
            <consortium name="The Broad Institute Genomics Platform"/>
            <consortium name="The Broad Institute Genome Sequencing Center for Infectious Disease"/>
            <person name="Wu L."/>
            <person name="Ma J."/>
        </authorList>
    </citation>
    <scope>NUCLEOTIDE SEQUENCE [LARGE SCALE GENOMIC DNA]</scope>
    <source>
        <strain evidence="4">KCTC 52168</strain>
    </source>
</reference>
<dbReference type="Pfam" id="PF02325">
    <property type="entry name" value="CCB3_YggT"/>
    <property type="match status" value="2"/>
</dbReference>
<organism evidence="3 4">
    <name type="scientific">Piscinibacterium candidicorallinum</name>
    <dbReference type="NCBI Taxonomy" id="1793872"/>
    <lineage>
        <taxon>Bacteria</taxon>
        <taxon>Pseudomonadati</taxon>
        <taxon>Pseudomonadota</taxon>
        <taxon>Betaproteobacteria</taxon>
        <taxon>Burkholderiales</taxon>
        <taxon>Piscinibacterium</taxon>
    </lineage>
</organism>
<dbReference type="PANTHER" id="PTHR33219">
    <property type="entry name" value="YLMG HOMOLOG PROTEIN 2, CHLOROPLASTIC"/>
    <property type="match status" value="1"/>
</dbReference>
<evidence type="ECO:0000256" key="1">
    <source>
        <dbReference type="ARBA" id="ARBA00010894"/>
    </source>
</evidence>
<keyword evidence="2" id="KW-0472">Membrane</keyword>
<keyword evidence="4" id="KW-1185">Reference proteome</keyword>
<evidence type="ECO:0000256" key="2">
    <source>
        <dbReference type="SAM" id="Phobius"/>
    </source>
</evidence>
<gene>
    <name evidence="3" type="ORF">ACFOEN_13620</name>
</gene>
<proteinExistence type="inferred from homology"/>
<feature type="transmembrane region" description="Helical" evidence="2">
    <location>
        <begin position="161"/>
        <end position="180"/>
    </location>
</feature>
<comment type="caution">
    <text evidence="3">The sequence shown here is derived from an EMBL/GenBank/DDBJ whole genome shotgun (WGS) entry which is preliminary data.</text>
</comment>
<dbReference type="PANTHER" id="PTHR33219:SF14">
    <property type="entry name" value="PROTEIN COFACTOR ASSEMBLY OF COMPLEX C SUBUNIT B CCB3, CHLOROPLASTIC-RELATED"/>
    <property type="match status" value="1"/>
</dbReference>
<feature type="transmembrane region" description="Helical" evidence="2">
    <location>
        <begin position="101"/>
        <end position="125"/>
    </location>
</feature>
<keyword evidence="2" id="KW-1133">Transmembrane helix</keyword>
<protein>
    <submittedName>
        <fullName evidence="3">YggT family protein</fullName>
    </submittedName>
</protein>
<name>A0ABV7H7W0_9BURK</name>
<dbReference type="EMBL" id="JBHRTI010000007">
    <property type="protein sequence ID" value="MFC3148666.1"/>
    <property type="molecule type" value="Genomic_DNA"/>
</dbReference>
<evidence type="ECO:0000313" key="3">
    <source>
        <dbReference type="EMBL" id="MFC3148666.1"/>
    </source>
</evidence>
<sequence length="183" mass="19712">MLTQIFLYLIEFFFGALAFLALLRAWASATAAPMRNPIGQFVMKLTDFAVLPLRKILPRTGNVDLASLLLAYAAALVMVALSVLVVGALNGGGLMALGTPLVALVVLLRWSLYLLIAVLIVQALMSWTNPHHPAAYFAANLVDPMLRPIRRFLPPVGGFDLSPIVLIVLANIGLIVANNLRLG</sequence>
<dbReference type="Proteomes" id="UP001595556">
    <property type="component" value="Unassembled WGS sequence"/>
</dbReference>
<evidence type="ECO:0000313" key="4">
    <source>
        <dbReference type="Proteomes" id="UP001595556"/>
    </source>
</evidence>
<dbReference type="InterPro" id="IPR003425">
    <property type="entry name" value="CCB3/YggT"/>
</dbReference>
<feature type="transmembrane region" description="Helical" evidence="2">
    <location>
        <begin position="65"/>
        <end position="89"/>
    </location>
</feature>
<comment type="similarity">
    <text evidence="1">Belongs to the YggT family.</text>
</comment>
<keyword evidence="2" id="KW-0812">Transmembrane</keyword>
<dbReference type="RefSeq" id="WP_377304812.1">
    <property type="nucleotide sequence ID" value="NZ_CP180191.1"/>
</dbReference>
<accession>A0ABV7H7W0</accession>